<evidence type="ECO:0000313" key="5">
    <source>
        <dbReference type="Proteomes" id="UP000318741"/>
    </source>
</evidence>
<dbReference type="RefSeq" id="WP_145359948.1">
    <property type="nucleotide sequence ID" value="NZ_CP036265.1"/>
</dbReference>
<dbReference type="OrthoDB" id="9776685at2"/>
<evidence type="ECO:0000256" key="1">
    <source>
        <dbReference type="ARBA" id="ARBA00022801"/>
    </source>
</evidence>
<evidence type="ECO:0000256" key="2">
    <source>
        <dbReference type="SAM" id="Phobius"/>
    </source>
</evidence>
<keyword evidence="2" id="KW-1133">Transmembrane helix</keyword>
<feature type="domain" description="Serine aminopeptidase S33" evidence="3">
    <location>
        <begin position="111"/>
        <end position="272"/>
    </location>
</feature>
<dbReference type="InterPro" id="IPR029058">
    <property type="entry name" value="AB_hydrolase_fold"/>
</dbReference>
<dbReference type="Gene3D" id="3.40.50.1820">
    <property type="entry name" value="alpha/beta hydrolase"/>
    <property type="match status" value="1"/>
</dbReference>
<dbReference type="AlphaFoldDB" id="A0A517PCE5"/>
<protein>
    <submittedName>
        <fullName evidence="4">Alpha/beta hydrolase family protein</fullName>
    </submittedName>
</protein>
<keyword evidence="5" id="KW-1185">Reference proteome</keyword>
<dbReference type="EMBL" id="CP036265">
    <property type="protein sequence ID" value="QDT17040.1"/>
    <property type="molecule type" value="Genomic_DNA"/>
</dbReference>
<gene>
    <name evidence="4" type="ORF">CA12_31510</name>
</gene>
<accession>A0A517PCE5</accession>
<keyword evidence="2" id="KW-0472">Membrane</keyword>
<dbReference type="SUPFAM" id="SSF53474">
    <property type="entry name" value="alpha/beta-Hydrolases"/>
    <property type="match status" value="1"/>
</dbReference>
<keyword evidence="2" id="KW-0812">Transmembrane</keyword>
<evidence type="ECO:0000259" key="3">
    <source>
        <dbReference type="Pfam" id="PF12146"/>
    </source>
</evidence>
<feature type="transmembrane region" description="Helical" evidence="2">
    <location>
        <begin position="32"/>
        <end position="51"/>
    </location>
</feature>
<dbReference type="Proteomes" id="UP000318741">
    <property type="component" value="Chromosome"/>
</dbReference>
<dbReference type="PANTHER" id="PTHR22946:SF9">
    <property type="entry name" value="POLYKETIDE TRANSFERASE AF380"/>
    <property type="match status" value="1"/>
</dbReference>
<evidence type="ECO:0000313" key="4">
    <source>
        <dbReference type="EMBL" id="QDT17040.1"/>
    </source>
</evidence>
<reference evidence="4 5" key="1">
    <citation type="submission" date="2019-02" db="EMBL/GenBank/DDBJ databases">
        <title>Deep-cultivation of Planctomycetes and their phenomic and genomic characterization uncovers novel biology.</title>
        <authorList>
            <person name="Wiegand S."/>
            <person name="Jogler M."/>
            <person name="Boedeker C."/>
            <person name="Pinto D."/>
            <person name="Vollmers J."/>
            <person name="Rivas-Marin E."/>
            <person name="Kohn T."/>
            <person name="Peeters S.H."/>
            <person name="Heuer A."/>
            <person name="Rast P."/>
            <person name="Oberbeckmann S."/>
            <person name="Bunk B."/>
            <person name="Jeske O."/>
            <person name="Meyerdierks A."/>
            <person name="Storesund J.E."/>
            <person name="Kallscheuer N."/>
            <person name="Luecker S."/>
            <person name="Lage O.M."/>
            <person name="Pohl T."/>
            <person name="Merkel B.J."/>
            <person name="Hornburger P."/>
            <person name="Mueller R.-W."/>
            <person name="Bruemmer F."/>
            <person name="Labrenz M."/>
            <person name="Spormann A.M."/>
            <person name="Op den Camp H."/>
            <person name="Overmann J."/>
            <person name="Amann R."/>
            <person name="Jetten M.S.M."/>
            <person name="Mascher T."/>
            <person name="Medema M.H."/>
            <person name="Devos D.P."/>
            <person name="Kaster A.-K."/>
            <person name="Ovreas L."/>
            <person name="Rohde M."/>
            <person name="Galperin M.Y."/>
            <person name="Jogler C."/>
        </authorList>
    </citation>
    <scope>NUCLEOTIDE SEQUENCE [LARGE SCALE GENOMIC DNA]</scope>
    <source>
        <strain evidence="4 5">CA12</strain>
    </source>
</reference>
<dbReference type="Pfam" id="PF12146">
    <property type="entry name" value="Hydrolase_4"/>
    <property type="match status" value="1"/>
</dbReference>
<name>A0A517PCE5_9PLAN</name>
<organism evidence="4 5">
    <name type="scientific">Alienimonas californiensis</name>
    <dbReference type="NCBI Taxonomy" id="2527989"/>
    <lineage>
        <taxon>Bacteria</taxon>
        <taxon>Pseudomonadati</taxon>
        <taxon>Planctomycetota</taxon>
        <taxon>Planctomycetia</taxon>
        <taxon>Planctomycetales</taxon>
        <taxon>Planctomycetaceae</taxon>
        <taxon>Alienimonas</taxon>
    </lineage>
</organism>
<dbReference type="PANTHER" id="PTHR22946">
    <property type="entry name" value="DIENELACTONE HYDROLASE DOMAIN-CONTAINING PROTEIN-RELATED"/>
    <property type="match status" value="1"/>
</dbReference>
<dbReference type="GO" id="GO:0052689">
    <property type="term" value="F:carboxylic ester hydrolase activity"/>
    <property type="evidence" value="ECO:0007669"/>
    <property type="project" value="UniProtKB-ARBA"/>
</dbReference>
<proteinExistence type="predicted"/>
<dbReference type="InterPro" id="IPR022742">
    <property type="entry name" value="Hydrolase_4"/>
</dbReference>
<keyword evidence="1 4" id="KW-0378">Hydrolase</keyword>
<sequence length="354" mass="38688">MILVPLALAEPAAGLASEPPGPGAVGLWDGWVLWAIVGIVLLLIVLAFEVVSRRAVVRFALPFFEREPPFNLVPEPATTGALVTEVALDEATNARGEPLKLSVAVIPAEGPPRGVVMFCPETGGSKWYWRRYAEALPSAGFAVVSFEHRGMFESDEDPRHVPGHWPAEPEVEDALAVVRAVLDDPGRFGLPPGLPLGAFGVSRGACVSLAAAAREPRIAAVAADGGFVTDSVVTEFARKWAMLAVPKWFVPLIPTWHLRQSMWMMRKSADRKKGIRHLALQRDLRALRDRPVWLVSGARDSYVTPEQARRLARAVDGTVWLVPKAKHNQSRDIAGAEYDRRLTAFFNSAFDRTA</sequence>
<dbReference type="InterPro" id="IPR050261">
    <property type="entry name" value="FrsA_esterase"/>
</dbReference>
<dbReference type="KEGG" id="acaf:CA12_31510"/>